<dbReference type="InterPro" id="IPR050564">
    <property type="entry name" value="F420-G6PD/mer"/>
</dbReference>
<dbReference type="Proteomes" id="UP001144280">
    <property type="component" value="Unassembled WGS sequence"/>
</dbReference>
<dbReference type="CDD" id="cd01097">
    <property type="entry name" value="Tetrahydromethanopterin_reductase"/>
    <property type="match status" value="1"/>
</dbReference>
<dbReference type="EMBL" id="BSDI01000017">
    <property type="protein sequence ID" value="GLH98660.1"/>
    <property type="molecule type" value="Genomic_DNA"/>
</dbReference>
<proteinExistence type="predicted"/>
<dbReference type="PANTHER" id="PTHR43244:SF1">
    <property type="entry name" value="5,10-METHYLENETETRAHYDROMETHANOPTERIN REDUCTASE"/>
    <property type="match status" value="1"/>
</dbReference>
<keyword evidence="4" id="KW-1185">Reference proteome</keyword>
<evidence type="ECO:0000313" key="4">
    <source>
        <dbReference type="Proteomes" id="UP001144280"/>
    </source>
</evidence>
<dbReference type="InterPro" id="IPR011251">
    <property type="entry name" value="Luciferase-like_dom"/>
</dbReference>
<evidence type="ECO:0000313" key="3">
    <source>
        <dbReference type="EMBL" id="GLH98660.1"/>
    </source>
</evidence>
<gene>
    <name evidence="3" type="primary">hmd_3</name>
    <name evidence="3" type="ORF">Pa4123_39350</name>
</gene>
<protein>
    <submittedName>
        <fullName evidence="3">N5,N10-methylene tetrahydromethanopterin reductase</fullName>
    </submittedName>
</protein>
<organism evidence="3 4">
    <name type="scientific">Phytohabitans aurantiacus</name>
    <dbReference type="NCBI Taxonomy" id="3016789"/>
    <lineage>
        <taxon>Bacteria</taxon>
        <taxon>Bacillati</taxon>
        <taxon>Actinomycetota</taxon>
        <taxon>Actinomycetes</taxon>
        <taxon>Micromonosporales</taxon>
        <taxon>Micromonosporaceae</taxon>
    </lineage>
</organism>
<evidence type="ECO:0000256" key="1">
    <source>
        <dbReference type="ARBA" id="ARBA00023002"/>
    </source>
</evidence>
<evidence type="ECO:0000259" key="2">
    <source>
        <dbReference type="Pfam" id="PF00296"/>
    </source>
</evidence>
<dbReference type="InterPro" id="IPR036661">
    <property type="entry name" value="Luciferase-like_sf"/>
</dbReference>
<name>A0ABQ5QWJ5_9ACTN</name>
<sequence length="289" mass="30536">MPDYGHDLQFGIFVPPGADTAGDALRLARLADTAGLDLVSVIDHPYRGELLDAWTLLSVIAARTTRVSVFPNVANLPLRAPAVLARAAASLDILSGGRVELGLGAGAFWDGIATMGGPSRTAGESVTALDEAIAVIRALWTPGHHGRVEGKHYRLAGARPGPAAAHPIGIWLGAYKRRMLRLTGRAADGWLPSNPYLPPDQLTAANRVIDEAAADAGRDPVAIRRLYNSSGSFAGRGQAFLQGPPKVWVEQLAELAVTEGMSGELAQVRDLVEQVAARLATPTPQRSDR</sequence>
<dbReference type="Gene3D" id="3.20.20.30">
    <property type="entry name" value="Luciferase-like domain"/>
    <property type="match status" value="1"/>
</dbReference>
<dbReference type="Pfam" id="PF00296">
    <property type="entry name" value="Bac_luciferase"/>
    <property type="match status" value="1"/>
</dbReference>
<keyword evidence="1" id="KW-0560">Oxidoreductase</keyword>
<accession>A0ABQ5QWJ5</accession>
<dbReference type="RefSeq" id="WP_281897772.1">
    <property type="nucleotide sequence ID" value="NZ_BSDI01000017.1"/>
</dbReference>
<comment type="caution">
    <text evidence="3">The sequence shown here is derived from an EMBL/GenBank/DDBJ whole genome shotgun (WGS) entry which is preliminary data.</text>
</comment>
<reference evidence="3" key="1">
    <citation type="submission" date="2022-12" db="EMBL/GenBank/DDBJ databases">
        <title>New Phytohabitans aurantiacus sp. RD004123 nov., an actinomycete isolated from soil.</title>
        <authorList>
            <person name="Triningsih D.W."/>
            <person name="Harunari E."/>
            <person name="Igarashi Y."/>
        </authorList>
    </citation>
    <scope>NUCLEOTIDE SEQUENCE</scope>
    <source>
        <strain evidence="3">RD004123</strain>
    </source>
</reference>
<dbReference type="PANTHER" id="PTHR43244">
    <property type="match status" value="1"/>
</dbReference>
<dbReference type="SUPFAM" id="SSF51679">
    <property type="entry name" value="Bacterial luciferase-like"/>
    <property type="match status" value="1"/>
</dbReference>
<feature type="domain" description="Luciferase-like" evidence="2">
    <location>
        <begin position="9"/>
        <end position="226"/>
    </location>
</feature>